<dbReference type="AlphaFoldDB" id="A0A3A8EBN0"/>
<reference evidence="1 2" key="1">
    <citation type="submission" date="2018-09" db="EMBL/GenBank/DDBJ databases">
        <title>The draft genome of Acinetobacter spp. strains.</title>
        <authorList>
            <person name="Qin J."/>
            <person name="Feng Y."/>
            <person name="Zong Z."/>
        </authorList>
    </citation>
    <scope>NUCLEOTIDE SEQUENCE [LARGE SCALE GENOMIC DNA]</scope>
    <source>
        <strain evidence="1 2">WCHAc060012</strain>
    </source>
</reference>
<accession>A0A3A8EBN0</accession>
<gene>
    <name evidence="1" type="ORF">D7V32_07830</name>
</gene>
<dbReference type="InterPro" id="IPR029063">
    <property type="entry name" value="SAM-dependent_MTases_sf"/>
</dbReference>
<keyword evidence="1" id="KW-0489">Methyltransferase</keyword>
<comment type="caution">
    <text evidence="1">The sequence shown here is derived from an EMBL/GenBank/DDBJ whole genome shotgun (WGS) entry which is preliminary data.</text>
</comment>
<dbReference type="GO" id="GO:0008168">
    <property type="term" value="F:methyltransferase activity"/>
    <property type="evidence" value="ECO:0007669"/>
    <property type="project" value="UniProtKB-KW"/>
</dbReference>
<keyword evidence="1" id="KW-0808">Transferase</keyword>
<dbReference type="OrthoDB" id="9791944at2"/>
<evidence type="ECO:0000313" key="2">
    <source>
        <dbReference type="Proteomes" id="UP000282388"/>
    </source>
</evidence>
<protein>
    <submittedName>
        <fullName evidence="1">Class I SAM-dependent methyltransferase</fullName>
    </submittedName>
</protein>
<sequence>MAVLMYQICRVCQHAQSRYIFQGQLLNHVVKYYECPICEFVQTENPYWLEKAYDSAINDVDTGIIKRNQMCSKRATNLCALLNIKDETILDYAGGYGIFTRLMRDVGFNVLWKDKYCDNLLAKGFGYDGQNIKLLTAFEVFEHLESPIHTLDEMFSISSNIFFSTLLIPEPTPKIEDWWYYGQRHGQHIGFYRKKTLEYLAKKYNKNLYSYNAEIHLFSEVKISKLFYMIFMKFYKLFYIYTQRRVSSRIWNDYIEVGERK</sequence>
<dbReference type="Pfam" id="PF13489">
    <property type="entry name" value="Methyltransf_23"/>
    <property type="match status" value="1"/>
</dbReference>
<evidence type="ECO:0000313" key="1">
    <source>
        <dbReference type="EMBL" id="RKG31599.1"/>
    </source>
</evidence>
<organism evidence="1 2">
    <name type="scientific">Acinetobacter tianfuensis</name>
    <dbReference type="NCBI Taxonomy" id="2419603"/>
    <lineage>
        <taxon>Bacteria</taxon>
        <taxon>Pseudomonadati</taxon>
        <taxon>Pseudomonadota</taxon>
        <taxon>Gammaproteobacteria</taxon>
        <taxon>Moraxellales</taxon>
        <taxon>Moraxellaceae</taxon>
        <taxon>Acinetobacter</taxon>
    </lineage>
</organism>
<dbReference type="Proteomes" id="UP000282388">
    <property type="component" value="Unassembled WGS sequence"/>
</dbReference>
<proteinExistence type="predicted"/>
<dbReference type="Gene3D" id="3.40.50.150">
    <property type="entry name" value="Vaccinia Virus protein VP39"/>
    <property type="match status" value="1"/>
</dbReference>
<dbReference type="GO" id="GO:0032259">
    <property type="term" value="P:methylation"/>
    <property type="evidence" value="ECO:0007669"/>
    <property type="project" value="UniProtKB-KW"/>
</dbReference>
<name>A0A3A8EBN0_9GAMM</name>
<keyword evidence="2" id="KW-1185">Reference proteome</keyword>
<dbReference type="EMBL" id="RAXV01000014">
    <property type="protein sequence ID" value="RKG31599.1"/>
    <property type="molecule type" value="Genomic_DNA"/>
</dbReference>
<dbReference type="SUPFAM" id="SSF53335">
    <property type="entry name" value="S-adenosyl-L-methionine-dependent methyltransferases"/>
    <property type="match status" value="1"/>
</dbReference>